<dbReference type="GO" id="GO:0003824">
    <property type="term" value="F:catalytic activity"/>
    <property type="evidence" value="ECO:0007669"/>
    <property type="project" value="InterPro"/>
</dbReference>
<accession>A0A8B6DWF1</accession>
<feature type="domain" description="Endonuclease/exonuclease/phosphatase" evidence="2">
    <location>
        <begin position="677"/>
        <end position="772"/>
    </location>
</feature>
<evidence type="ECO:0000313" key="4">
    <source>
        <dbReference type="Proteomes" id="UP000596742"/>
    </source>
</evidence>
<dbReference type="SUPFAM" id="SSF56219">
    <property type="entry name" value="DNase I-like"/>
    <property type="match status" value="1"/>
</dbReference>
<feature type="compositionally biased region" description="Basic and acidic residues" evidence="1">
    <location>
        <begin position="594"/>
        <end position="611"/>
    </location>
</feature>
<comment type="caution">
    <text evidence="3">The sequence shown here is derived from an EMBL/GenBank/DDBJ whole genome shotgun (WGS) entry which is preliminary data.</text>
</comment>
<dbReference type="InterPro" id="IPR005135">
    <property type="entry name" value="Endo/exonuclease/phosphatase"/>
</dbReference>
<reference evidence="3" key="1">
    <citation type="submission" date="2018-11" db="EMBL/GenBank/DDBJ databases">
        <authorList>
            <person name="Alioto T."/>
            <person name="Alioto T."/>
        </authorList>
    </citation>
    <scope>NUCLEOTIDE SEQUENCE</scope>
</reference>
<proteinExistence type="predicted"/>
<dbReference type="InterPro" id="IPR036691">
    <property type="entry name" value="Endo/exonu/phosph_ase_sf"/>
</dbReference>
<feature type="compositionally biased region" description="Basic and acidic residues" evidence="1">
    <location>
        <begin position="458"/>
        <end position="484"/>
    </location>
</feature>
<feature type="region of interest" description="Disordered" evidence="1">
    <location>
        <begin position="457"/>
        <end position="487"/>
    </location>
</feature>
<evidence type="ECO:0000313" key="3">
    <source>
        <dbReference type="EMBL" id="VDI26257.1"/>
    </source>
</evidence>
<dbReference type="Proteomes" id="UP000596742">
    <property type="component" value="Unassembled WGS sequence"/>
</dbReference>
<gene>
    <name evidence="3" type="ORF">MGAL_10B054458</name>
</gene>
<sequence>MNKLEATKREAYLEFKNTGCGLVITADAATFELIRQATAIYYSRMTEENILIQEEKDKLNNIIVQHSYKYINNDYCNTVNFYNTKSKILVNGKDQNRFVDVDLIEIRQIAQNDKCGKSKVNLTHLNNLMRERLEQSVGAKITSATYDKNVNAGILCIKCNRSCRTRSAYCTTGKHWVHYKCQKMTSQEIAEIELEEENDDNYTCKICNGNIAIEGEAKNTQTAQTSRPIDSHNEQLALPTCSNNASSILADAGAVRDEEVYEAEICGICENTIEDTADSCEICQNIAHSSCLQANSKAISCPAEVRIDAPATKASKSKQDQTDTKTKDVRERELKLRKAEEQLKIKEKTLKEDQAKAKQLETRVQYLEARNFELESLVTTMRRRLEELQGNCSTADNKKQPREEQPGIFEQMQKKLNNRMMTIHEKLASMVMDQVEKQIDAVATSLLSTDNTTTNAKQYEKASEGDLSLHHNYNNDHENSKDDTASNSYATNLNMANHIVDENIHLQVQHRQQSESRQDYQQPKMAAFINQHIQQPKMATFINQNIQPQPMLTGMPLIRNTVQPSVPFVNTIPLRVSQPNNRRQADTLQPRATHTPDRRHVTVKDRSHAEHNNPNNNQGIHDRHNSTRLTTTSYNQEPLNKTRTHNEDFLCQPSLQKKQKLAKTAAEEGVPVLKIISFNCKNAKSNIYALHDLMENNDILLLQEHWLFHAQLHYLQEIGKCTNYAAKCCDEYDPIQPTFLPRGHGGVAVIWKNEIDSKVRPLDDGKEEDPMCGNIRERSKKTTLGISVFTFNRRAKQYR</sequence>
<name>A0A8B6DWF1_MYTGA</name>
<dbReference type="Pfam" id="PF03372">
    <property type="entry name" value="Exo_endo_phos"/>
    <property type="match status" value="1"/>
</dbReference>
<feature type="compositionally biased region" description="Basic and acidic residues" evidence="1">
    <location>
        <begin position="317"/>
        <end position="332"/>
    </location>
</feature>
<keyword evidence="4" id="KW-1185">Reference proteome</keyword>
<dbReference type="OrthoDB" id="6199903at2759"/>
<feature type="region of interest" description="Disordered" evidence="1">
    <location>
        <begin position="578"/>
        <end position="627"/>
    </location>
</feature>
<feature type="compositionally biased region" description="Polar residues" evidence="1">
    <location>
        <begin position="578"/>
        <end position="592"/>
    </location>
</feature>
<feature type="region of interest" description="Disordered" evidence="1">
    <location>
        <begin position="310"/>
        <end position="332"/>
    </location>
</feature>
<protein>
    <recommendedName>
        <fullName evidence="2">Endonuclease/exonuclease/phosphatase domain-containing protein</fullName>
    </recommendedName>
</protein>
<dbReference type="EMBL" id="UYJE01004225">
    <property type="protein sequence ID" value="VDI26257.1"/>
    <property type="molecule type" value="Genomic_DNA"/>
</dbReference>
<dbReference type="Gene3D" id="3.30.40.10">
    <property type="entry name" value="Zinc/RING finger domain, C3HC4 (zinc finger)"/>
    <property type="match status" value="1"/>
</dbReference>
<evidence type="ECO:0000256" key="1">
    <source>
        <dbReference type="SAM" id="MobiDB-lite"/>
    </source>
</evidence>
<evidence type="ECO:0000259" key="2">
    <source>
        <dbReference type="Pfam" id="PF03372"/>
    </source>
</evidence>
<organism evidence="3 4">
    <name type="scientific">Mytilus galloprovincialis</name>
    <name type="common">Mediterranean mussel</name>
    <dbReference type="NCBI Taxonomy" id="29158"/>
    <lineage>
        <taxon>Eukaryota</taxon>
        <taxon>Metazoa</taxon>
        <taxon>Spiralia</taxon>
        <taxon>Lophotrochozoa</taxon>
        <taxon>Mollusca</taxon>
        <taxon>Bivalvia</taxon>
        <taxon>Autobranchia</taxon>
        <taxon>Pteriomorphia</taxon>
        <taxon>Mytilida</taxon>
        <taxon>Mytiloidea</taxon>
        <taxon>Mytilidae</taxon>
        <taxon>Mytilinae</taxon>
        <taxon>Mytilus</taxon>
    </lineage>
</organism>
<dbReference type="AlphaFoldDB" id="A0A8B6DWF1"/>
<dbReference type="InterPro" id="IPR013083">
    <property type="entry name" value="Znf_RING/FYVE/PHD"/>
</dbReference>